<protein>
    <submittedName>
        <fullName evidence="2">Uncharacterized protein</fullName>
    </submittedName>
</protein>
<feature type="compositionally biased region" description="Pro residues" evidence="1">
    <location>
        <begin position="272"/>
        <end position="284"/>
    </location>
</feature>
<feature type="region of interest" description="Disordered" evidence="1">
    <location>
        <begin position="85"/>
        <end position="117"/>
    </location>
</feature>
<evidence type="ECO:0000256" key="1">
    <source>
        <dbReference type="SAM" id="MobiDB-lite"/>
    </source>
</evidence>
<name>A0AAD6VSP4_9AGAR</name>
<dbReference type="EMBL" id="JARJCW010000009">
    <property type="protein sequence ID" value="KAJ7220727.1"/>
    <property type="molecule type" value="Genomic_DNA"/>
</dbReference>
<feature type="region of interest" description="Disordered" evidence="1">
    <location>
        <begin position="1"/>
        <end position="21"/>
    </location>
</feature>
<feature type="compositionally biased region" description="Basic and acidic residues" evidence="1">
    <location>
        <begin position="309"/>
        <end position="318"/>
    </location>
</feature>
<reference evidence="2" key="1">
    <citation type="submission" date="2023-03" db="EMBL/GenBank/DDBJ databases">
        <title>Massive genome expansion in bonnet fungi (Mycena s.s.) driven by repeated elements and novel gene families across ecological guilds.</title>
        <authorList>
            <consortium name="Lawrence Berkeley National Laboratory"/>
            <person name="Harder C.B."/>
            <person name="Miyauchi S."/>
            <person name="Viragh M."/>
            <person name="Kuo A."/>
            <person name="Thoen E."/>
            <person name="Andreopoulos B."/>
            <person name="Lu D."/>
            <person name="Skrede I."/>
            <person name="Drula E."/>
            <person name="Henrissat B."/>
            <person name="Morin E."/>
            <person name="Kohler A."/>
            <person name="Barry K."/>
            <person name="LaButti K."/>
            <person name="Morin E."/>
            <person name="Salamov A."/>
            <person name="Lipzen A."/>
            <person name="Mereny Z."/>
            <person name="Hegedus B."/>
            <person name="Baldrian P."/>
            <person name="Stursova M."/>
            <person name="Weitz H."/>
            <person name="Taylor A."/>
            <person name="Grigoriev I.V."/>
            <person name="Nagy L.G."/>
            <person name="Martin F."/>
            <person name="Kauserud H."/>
        </authorList>
    </citation>
    <scope>NUCLEOTIDE SEQUENCE</scope>
    <source>
        <strain evidence="2">9144</strain>
    </source>
</reference>
<evidence type="ECO:0000313" key="2">
    <source>
        <dbReference type="EMBL" id="KAJ7220727.1"/>
    </source>
</evidence>
<dbReference type="AlphaFoldDB" id="A0AAD6VSP4"/>
<accession>A0AAD6VSP4</accession>
<dbReference type="Proteomes" id="UP001219525">
    <property type="component" value="Unassembled WGS sequence"/>
</dbReference>
<sequence length="349" mass="38094">MYSTKFAYPSPPPTRNSLTSQQRSQLLRTTQKLGKVLGTTPALLEATEPMPSKLPLNLQRLAVPLHIQLSSTYTDDDALFRYPSSDTSASDYDTPSYLKRTPSRSSQKSGRSSIDSANSVYCNESWPRSQADQPFLRIAVPPPSKLHSIPQSPPANGPPPPAYSVDGPHPSFTIRPVPASRIPPASSPGAPAFVIPSANSLRRQKMDRLRRKLGDGVPLDLVFPDEETHPVPMLHSASWASSDEDVSSQRAARPPPHRIRAARNPPHAARLAPPPPPVKAPSPTPRAAKKLSIIAEREEACPPSPSDRGSTDSERYEGDTEAEFAQTHRLSLCVYEQPRFIKRVPVPAA</sequence>
<feature type="compositionally biased region" description="Low complexity" evidence="1">
    <location>
        <begin position="262"/>
        <end position="271"/>
    </location>
</feature>
<keyword evidence="3" id="KW-1185">Reference proteome</keyword>
<feature type="compositionally biased region" description="Low complexity" evidence="1">
    <location>
        <begin position="103"/>
        <end position="116"/>
    </location>
</feature>
<feature type="region of interest" description="Disordered" evidence="1">
    <location>
        <begin position="237"/>
        <end position="319"/>
    </location>
</feature>
<gene>
    <name evidence="2" type="ORF">GGX14DRAFT_431894</name>
</gene>
<organism evidence="2 3">
    <name type="scientific">Mycena pura</name>
    <dbReference type="NCBI Taxonomy" id="153505"/>
    <lineage>
        <taxon>Eukaryota</taxon>
        <taxon>Fungi</taxon>
        <taxon>Dikarya</taxon>
        <taxon>Basidiomycota</taxon>
        <taxon>Agaricomycotina</taxon>
        <taxon>Agaricomycetes</taxon>
        <taxon>Agaricomycetidae</taxon>
        <taxon>Agaricales</taxon>
        <taxon>Marasmiineae</taxon>
        <taxon>Mycenaceae</taxon>
        <taxon>Mycena</taxon>
    </lineage>
</organism>
<evidence type="ECO:0000313" key="3">
    <source>
        <dbReference type="Proteomes" id="UP001219525"/>
    </source>
</evidence>
<proteinExistence type="predicted"/>
<comment type="caution">
    <text evidence="2">The sequence shown here is derived from an EMBL/GenBank/DDBJ whole genome shotgun (WGS) entry which is preliminary data.</text>
</comment>
<feature type="compositionally biased region" description="Pro residues" evidence="1">
    <location>
        <begin position="151"/>
        <end position="162"/>
    </location>
</feature>
<feature type="region of interest" description="Disordered" evidence="1">
    <location>
        <begin position="140"/>
        <end position="162"/>
    </location>
</feature>